<dbReference type="RefSeq" id="WP_349659807.1">
    <property type="nucleotide sequence ID" value="NZ_JBEGDG010000007.1"/>
</dbReference>
<evidence type="ECO:0000313" key="1">
    <source>
        <dbReference type="EMBL" id="MEQ6355178.1"/>
    </source>
</evidence>
<proteinExistence type="predicted"/>
<dbReference type="EMBL" id="JBEGDG010000007">
    <property type="protein sequence ID" value="MEQ6355178.1"/>
    <property type="molecule type" value="Genomic_DNA"/>
</dbReference>
<keyword evidence="2" id="KW-1185">Reference proteome</keyword>
<sequence length="127" mass="14845">MTNVNLFEKAVKGKYRFQFKGIITVEDLWDLSVQNLDSIFKSLNTELKQVSEESLLQTKSSADEELENKIAIIKYIVEVKVREANKKTQEKAQREQREKILEIIEAKQNQDLQDKTIEELQAMLDNQ</sequence>
<protein>
    <submittedName>
        <fullName evidence="1">Uncharacterized protein</fullName>
    </submittedName>
</protein>
<name>A0ABV1MRP0_9BACI</name>
<accession>A0ABV1MRP0</accession>
<reference evidence="1 2" key="1">
    <citation type="submission" date="2024-06" db="EMBL/GenBank/DDBJ databases">
        <title>Lysinibacillus zambalefons sp. nov., a Novel Firmicute Isolated from the Poon Bato Zambales Hyperalkaline Spring.</title>
        <authorList>
            <person name="Aja J.A."/>
            <person name="Lazaro J.E.H."/>
            <person name="Llorin L.D."/>
            <person name="Lim K.R."/>
            <person name="Teodosio J."/>
            <person name="Dalisay D.S."/>
        </authorList>
    </citation>
    <scope>NUCLEOTIDE SEQUENCE [LARGE SCALE GENOMIC DNA]</scope>
    <source>
        <strain evidence="1 2">M3</strain>
    </source>
</reference>
<dbReference type="Proteomes" id="UP001478862">
    <property type="component" value="Unassembled WGS sequence"/>
</dbReference>
<gene>
    <name evidence="1" type="ORF">ABNX05_11165</name>
</gene>
<comment type="caution">
    <text evidence="1">The sequence shown here is derived from an EMBL/GenBank/DDBJ whole genome shotgun (WGS) entry which is preliminary data.</text>
</comment>
<organism evidence="1 2">
    <name type="scientific">Lysinibacillus zambalensis</name>
    <dbReference type="NCBI Taxonomy" id="3160866"/>
    <lineage>
        <taxon>Bacteria</taxon>
        <taxon>Bacillati</taxon>
        <taxon>Bacillota</taxon>
        <taxon>Bacilli</taxon>
        <taxon>Bacillales</taxon>
        <taxon>Bacillaceae</taxon>
        <taxon>Lysinibacillus</taxon>
    </lineage>
</organism>
<evidence type="ECO:0000313" key="2">
    <source>
        <dbReference type="Proteomes" id="UP001478862"/>
    </source>
</evidence>